<evidence type="ECO:0000259" key="13">
    <source>
        <dbReference type="PROSITE" id="PS51371"/>
    </source>
</evidence>
<dbReference type="SUPFAM" id="SSF81340">
    <property type="entry name" value="Clc chloride channel"/>
    <property type="match status" value="1"/>
</dbReference>
<dbReference type="Proteomes" id="UP000184388">
    <property type="component" value="Unassembled WGS sequence"/>
</dbReference>
<sequence length="626" mass="65563">MQASGVHGRSATWRGAAVNGPRKGTTRHRGAHLGDFTVQPRMLVICCWALLVGAAGALAALALLRLIGLVTNVVFYQRWSTELIAPGLEHRPWWLVLGAPILGGLVIGAMARYGSEKIRGHGMPEAIEAILTGGSRVAPRVAVLKPVSSAISIGTGGPFGAEGPIIMTGGAIGSILAQALRLSADERKTLLVSGAAAGMAATFNSPLAAVLLAVELLLFEWRPRSFVPVVAAVCVSTVARGFLLGTAPIFPVASTGLHVAPAVDALCAVAGLLGGALAVAATWLVYRAEDGFARLPFHWMWWPAIGGLVIGLGGLVEPRALGVGYDVIEQLLTGRATVSLIVGILVVKTLIWSLSLGSGTSGGVLAPVFMIGGAVGAAEGLVFPHVIPGFWAMMGLAAVVGGVMRSPLTGVVFTLELTHAWGAVLPLLISSTAAYALSALLLKRSVLTEKIARRGLHLTREYSTDPLETFFVEEVMERRPLLLEGRESVDIAVKLTRDTAGCGDGRRLVPVVTGDGATGMVTTQDQLLAAATQDATRHGSSTVADVCVPSPVTLRPDDTLRRAAYLFAEHGVTQAPVVSHGPDGRVVGTVTLHHLLHARRHDLTEEHHRQRLLPGNRRRAPDAVPT</sequence>
<keyword evidence="8" id="KW-0868">Chloride</keyword>
<dbReference type="Gene3D" id="3.10.580.10">
    <property type="entry name" value="CBS-domain"/>
    <property type="match status" value="1"/>
</dbReference>
<feature type="transmembrane region" description="Helical" evidence="12">
    <location>
        <begin position="262"/>
        <end position="286"/>
    </location>
</feature>
<dbReference type="PANTHER" id="PTHR43427">
    <property type="entry name" value="CHLORIDE CHANNEL PROTEIN CLC-E"/>
    <property type="match status" value="1"/>
</dbReference>
<dbReference type="CDD" id="cd00400">
    <property type="entry name" value="Voltage_gated_ClC"/>
    <property type="match status" value="1"/>
</dbReference>
<feature type="transmembrane region" description="Helical" evidence="12">
    <location>
        <begin position="226"/>
        <end position="250"/>
    </location>
</feature>
<dbReference type="InterPro" id="IPR050368">
    <property type="entry name" value="ClC-type_chloride_channel"/>
</dbReference>
<evidence type="ECO:0000313" key="15">
    <source>
        <dbReference type="Proteomes" id="UP000184388"/>
    </source>
</evidence>
<dbReference type="GO" id="GO:0034707">
    <property type="term" value="C:chloride channel complex"/>
    <property type="evidence" value="ECO:0007669"/>
    <property type="project" value="UniProtKB-KW"/>
</dbReference>
<feature type="domain" description="CBS" evidence="13">
    <location>
        <begin position="547"/>
        <end position="605"/>
    </location>
</feature>
<dbReference type="PRINTS" id="PR00762">
    <property type="entry name" value="CLCHANNEL"/>
</dbReference>
<evidence type="ECO:0000256" key="11">
    <source>
        <dbReference type="SAM" id="MobiDB-lite"/>
    </source>
</evidence>
<keyword evidence="4 12" id="KW-1133">Transmembrane helix</keyword>
<keyword evidence="3 12" id="KW-0812">Transmembrane</keyword>
<protein>
    <submittedName>
        <fullName evidence="14">H+/Cl-antiporter ClcA</fullName>
    </submittedName>
</protein>
<dbReference type="Gene3D" id="1.10.3080.10">
    <property type="entry name" value="Clc chloride channel"/>
    <property type="match status" value="1"/>
</dbReference>
<evidence type="ECO:0000256" key="10">
    <source>
        <dbReference type="PROSITE-ProRule" id="PRU00703"/>
    </source>
</evidence>
<organism evidence="14 15">
    <name type="scientific">Streptomyces yunnanensis</name>
    <dbReference type="NCBI Taxonomy" id="156453"/>
    <lineage>
        <taxon>Bacteria</taxon>
        <taxon>Bacillati</taxon>
        <taxon>Actinomycetota</taxon>
        <taxon>Actinomycetes</taxon>
        <taxon>Kitasatosporales</taxon>
        <taxon>Streptomycetaceae</taxon>
        <taxon>Streptomyces</taxon>
    </lineage>
</organism>
<reference evidence="15" key="1">
    <citation type="submission" date="2016-11" db="EMBL/GenBank/DDBJ databases">
        <authorList>
            <person name="Jaros S."/>
            <person name="Januszkiewicz K."/>
            <person name="Wedrychowicz H."/>
        </authorList>
    </citation>
    <scope>NUCLEOTIDE SEQUENCE [LARGE SCALE GENOMIC DNA]</scope>
    <source>
        <strain evidence="15">CGMCC 4.3555</strain>
    </source>
</reference>
<dbReference type="InterPro" id="IPR014743">
    <property type="entry name" value="Cl-channel_core"/>
</dbReference>
<comment type="caution">
    <text evidence="14">The sequence shown here is derived from an EMBL/GenBank/DDBJ whole genome shotgun (WGS) entry which is preliminary data.</text>
</comment>
<evidence type="ECO:0000256" key="2">
    <source>
        <dbReference type="ARBA" id="ARBA00022448"/>
    </source>
</evidence>
<feature type="region of interest" description="Disordered" evidence="11">
    <location>
        <begin position="602"/>
        <end position="626"/>
    </location>
</feature>
<feature type="transmembrane region" description="Helical" evidence="12">
    <location>
        <begin position="42"/>
        <end position="67"/>
    </location>
</feature>
<gene>
    <name evidence="14" type="ORF">SAMN05216268_11163</name>
</gene>
<keyword evidence="7" id="KW-0869">Chloride channel</keyword>
<feature type="transmembrane region" description="Helical" evidence="12">
    <location>
        <begin position="364"/>
        <end position="383"/>
    </location>
</feature>
<keyword evidence="5" id="KW-0406">Ion transport</keyword>
<dbReference type="GO" id="GO:0005254">
    <property type="term" value="F:chloride channel activity"/>
    <property type="evidence" value="ECO:0007669"/>
    <property type="project" value="UniProtKB-KW"/>
</dbReference>
<dbReference type="SMART" id="SM00116">
    <property type="entry name" value="CBS"/>
    <property type="match status" value="1"/>
</dbReference>
<dbReference type="PANTHER" id="PTHR43427:SF6">
    <property type="entry name" value="CHLORIDE CHANNEL PROTEIN CLC-E"/>
    <property type="match status" value="1"/>
</dbReference>
<evidence type="ECO:0000256" key="8">
    <source>
        <dbReference type="ARBA" id="ARBA00023214"/>
    </source>
</evidence>
<feature type="transmembrane region" description="Helical" evidence="12">
    <location>
        <begin position="298"/>
        <end position="316"/>
    </location>
</feature>
<dbReference type="InterPro" id="IPR046342">
    <property type="entry name" value="CBS_dom_sf"/>
</dbReference>
<evidence type="ECO:0000256" key="5">
    <source>
        <dbReference type="ARBA" id="ARBA00023065"/>
    </source>
</evidence>
<feature type="transmembrane region" description="Helical" evidence="12">
    <location>
        <begin position="190"/>
        <end position="214"/>
    </location>
</feature>
<evidence type="ECO:0000256" key="4">
    <source>
        <dbReference type="ARBA" id="ARBA00022989"/>
    </source>
</evidence>
<keyword evidence="9" id="KW-0407">Ion channel</keyword>
<proteinExistence type="predicted"/>
<keyword evidence="10" id="KW-0129">CBS domain</keyword>
<keyword evidence="6 12" id="KW-0472">Membrane</keyword>
<feature type="region of interest" description="Disordered" evidence="11">
    <location>
        <begin position="1"/>
        <end position="26"/>
    </location>
</feature>
<feature type="transmembrane region" description="Helical" evidence="12">
    <location>
        <begin position="420"/>
        <end position="442"/>
    </location>
</feature>
<evidence type="ECO:0000256" key="7">
    <source>
        <dbReference type="ARBA" id="ARBA00023173"/>
    </source>
</evidence>
<dbReference type="AlphaFoldDB" id="A0A9X8MZP7"/>
<accession>A0A9X8MZP7</accession>
<keyword evidence="2" id="KW-0813">Transport</keyword>
<evidence type="ECO:0000256" key="6">
    <source>
        <dbReference type="ARBA" id="ARBA00023136"/>
    </source>
</evidence>
<dbReference type="Pfam" id="PF00654">
    <property type="entry name" value="Voltage_CLC"/>
    <property type="match status" value="1"/>
</dbReference>
<dbReference type="PROSITE" id="PS51371">
    <property type="entry name" value="CBS"/>
    <property type="match status" value="1"/>
</dbReference>
<evidence type="ECO:0000313" key="14">
    <source>
        <dbReference type="EMBL" id="SHM45276.1"/>
    </source>
</evidence>
<evidence type="ECO:0000256" key="3">
    <source>
        <dbReference type="ARBA" id="ARBA00022692"/>
    </source>
</evidence>
<feature type="transmembrane region" description="Helical" evidence="12">
    <location>
        <begin position="337"/>
        <end position="358"/>
    </location>
</feature>
<feature type="transmembrane region" description="Helical" evidence="12">
    <location>
        <begin position="93"/>
        <end position="113"/>
    </location>
</feature>
<dbReference type="EMBL" id="FRBK01000011">
    <property type="protein sequence ID" value="SHM45276.1"/>
    <property type="molecule type" value="Genomic_DNA"/>
</dbReference>
<feature type="transmembrane region" description="Helical" evidence="12">
    <location>
        <begin position="390"/>
        <end position="408"/>
    </location>
</feature>
<name>A0A9X8MZP7_9ACTN</name>
<dbReference type="Pfam" id="PF00571">
    <property type="entry name" value="CBS"/>
    <property type="match status" value="1"/>
</dbReference>
<dbReference type="InterPro" id="IPR000644">
    <property type="entry name" value="CBS_dom"/>
</dbReference>
<dbReference type="SUPFAM" id="SSF54631">
    <property type="entry name" value="CBS-domain pair"/>
    <property type="match status" value="1"/>
</dbReference>
<evidence type="ECO:0000256" key="9">
    <source>
        <dbReference type="ARBA" id="ARBA00023303"/>
    </source>
</evidence>
<comment type="subcellular location">
    <subcellularLocation>
        <location evidence="1">Membrane</location>
        <topology evidence="1">Multi-pass membrane protein</topology>
    </subcellularLocation>
</comment>
<evidence type="ECO:0000256" key="12">
    <source>
        <dbReference type="SAM" id="Phobius"/>
    </source>
</evidence>
<dbReference type="InterPro" id="IPR001807">
    <property type="entry name" value="ClC"/>
</dbReference>
<evidence type="ECO:0000256" key="1">
    <source>
        <dbReference type="ARBA" id="ARBA00004141"/>
    </source>
</evidence>